<dbReference type="AlphaFoldDB" id="A0A0G1DKC9"/>
<organism evidence="4 5">
    <name type="scientific">Candidatus Gottesmanbacteria bacterium GW2011_GWA2_43_14</name>
    <dbReference type="NCBI Taxonomy" id="1618443"/>
    <lineage>
        <taxon>Bacteria</taxon>
        <taxon>Candidatus Gottesmaniibacteriota</taxon>
    </lineage>
</organism>
<keyword evidence="2 4" id="KW-0413">Isomerase</keyword>
<dbReference type="GO" id="GO:1901135">
    <property type="term" value="P:carbohydrate derivative metabolic process"/>
    <property type="evidence" value="ECO:0007669"/>
    <property type="project" value="InterPro"/>
</dbReference>
<evidence type="ECO:0000256" key="1">
    <source>
        <dbReference type="ARBA" id="ARBA00010523"/>
    </source>
</evidence>
<dbReference type="Gene3D" id="3.40.50.10490">
    <property type="entry name" value="Glucose-6-phosphate isomerase like protein, domain 1"/>
    <property type="match status" value="2"/>
</dbReference>
<evidence type="ECO:0000313" key="4">
    <source>
        <dbReference type="EMBL" id="KKS98310.1"/>
    </source>
</evidence>
<protein>
    <submittedName>
        <fullName evidence="4">Bifunctional phosphoglucose/phosphomannose isomerase, glucose/mannose-6-phosphate isomerase</fullName>
        <ecNumber evidence="4">5.3.1.8</ecNumber>
        <ecNumber evidence="4">5.3.1.9</ecNumber>
    </submittedName>
</protein>
<evidence type="ECO:0000259" key="3">
    <source>
        <dbReference type="PROSITE" id="PS51464"/>
    </source>
</evidence>
<dbReference type="EMBL" id="LCFP01000002">
    <property type="protein sequence ID" value="KKS98310.1"/>
    <property type="molecule type" value="Genomic_DNA"/>
</dbReference>
<proteinExistence type="inferred from homology"/>
<dbReference type="InterPro" id="IPR001347">
    <property type="entry name" value="SIS_dom"/>
</dbReference>
<dbReference type="PROSITE" id="PS51464">
    <property type="entry name" value="SIS"/>
    <property type="match status" value="1"/>
</dbReference>
<dbReference type="EC" id="5.3.1.8" evidence="4"/>
<dbReference type="PATRIC" id="fig|1618443.3.peg.301"/>
<accession>A0A0G1DKC9</accession>
<dbReference type="GO" id="GO:0097367">
    <property type="term" value="F:carbohydrate derivative binding"/>
    <property type="evidence" value="ECO:0007669"/>
    <property type="project" value="InterPro"/>
</dbReference>
<feature type="domain" description="SIS" evidence="3">
    <location>
        <begin position="40"/>
        <end position="182"/>
    </location>
</feature>
<evidence type="ECO:0000256" key="2">
    <source>
        <dbReference type="ARBA" id="ARBA00023235"/>
    </source>
</evidence>
<dbReference type="GO" id="GO:0004476">
    <property type="term" value="F:mannose-6-phosphate isomerase activity"/>
    <property type="evidence" value="ECO:0007669"/>
    <property type="project" value="UniProtKB-EC"/>
</dbReference>
<dbReference type="STRING" id="1618443.UV73_C0002G0024"/>
<comment type="caution">
    <text evidence="4">The sequence shown here is derived from an EMBL/GenBank/DDBJ whole genome shotgun (WGS) entry which is preliminary data.</text>
</comment>
<name>A0A0G1DKC9_9BACT</name>
<gene>
    <name evidence="4" type="ORF">UV73_C0002G0024</name>
</gene>
<dbReference type="Proteomes" id="UP000034894">
    <property type="component" value="Unassembled WGS sequence"/>
</dbReference>
<dbReference type="CDD" id="cd05637">
    <property type="entry name" value="SIS_PGI_PMI_2"/>
    <property type="match status" value="1"/>
</dbReference>
<reference evidence="4 5" key="1">
    <citation type="journal article" date="2015" name="Nature">
        <title>rRNA introns, odd ribosomes, and small enigmatic genomes across a large radiation of phyla.</title>
        <authorList>
            <person name="Brown C.T."/>
            <person name="Hug L.A."/>
            <person name="Thomas B.C."/>
            <person name="Sharon I."/>
            <person name="Castelle C.J."/>
            <person name="Singh A."/>
            <person name="Wilkins M.J."/>
            <person name="Williams K.H."/>
            <person name="Banfield J.F."/>
        </authorList>
    </citation>
    <scope>NUCLEOTIDE SEQUENCE [LARGE SCALE GENOMIC DNA]</scope>
</reference>
<dbReference type="InterPro" id="IPR019490">
    <property type="entry name" value="Glu6P/Mann6P_isomerase_C"/>
</dbReference>
<dbReference type="Pfam" id="PF01380">
    <property type="entry name" value="SIS"/>
    <property type="match status" value="1"/>
</dbReference>
<dbReference type="EC" id="5.3.1.9" evidence="4"/>
<dbReference type="InterPro" id="IPR046348">
    <property type="entry name" value="SIS_dom_sf"/>
</dbReference>
<comment type="similarity">
    <text evidence="1">Belongs to the PGI/PMI family.</text>
</comment>
<dbReference type="GO" id="GO:0004347">
    <property type="term" value="F:glucose-6-phosphate isomerase activity"/>
    <property type="evidence" value="ECO:0007669"/>
    <property type="project" value="UniProtKB-EC"/>
</dbReference>
<dbReference type="GO" id="GO:0005975">
    <property type="term" value="P:carbohydrate metabolic process"/>
    <property type="evidence" value="ECO:0007669"/>
    <property type="project" value="InterPro"/>
</dbReference>
<evidence type="ECO:0000313" key="5">
    <source>
        <dbReference type="Proteomes" id="UP000034894"/>
    </source>
</evidence>
<dbReference type="SUPFAM" id="SSF53697">
    <property type="entry name" value="SIS domain"/>
    <property type="match status" value="1"/>
</dbReference>
<sequence length="357" mass="39876">MKINLEKPEDIRKLDENNCLISIKNFGLQFKSAWTETEKLSLPVSRFKRVLFCGMGGSAYAGRLIKELFLDESAVSFEVIDDYRLPKYADSETLVMAVSYSGNTEETIACLKQAFIRKIPVIGVSSGGSLAEICRESNLPFFVFKDTLNPSEQPRLGQGYLIGAQLAVLNRLGLITISQEEVSRMLAFLDLQNGLYSETSGIAQNPAKQLAAGLERHIPVIVAAEFLKGAMQAIRNPINETGKHFAVYFPLPEANHHLLEGLKFPEGLKSQLKFIFVDSSHYSDKIKLRLKLTAEVAAKNDLTSEMIELKSASRFSQTMELLQLFSFLSFYLAVVHGVNPAPVPWVDFFKQKLLTRS</sequence>
<dbReference type="Pfam" id="PF10432">
    <property type="entry name" value="bact-PGI_C"/>
    <property type="match status" value="1"/>
</dbReference>